<dbReference type="Proteomes" id="UP000233553">
    <property type="component" value="Unassembled WGS sequence"/>
</dbReference>
<protein>
    <submittedName>
        <fullName evidence="1">Uncharacterized protein</fullName>
    </submittedName>
</protein>
<accession>A0A2N0WK02</accession>
<evidence type="ECO:0000313" key="2">
    <source>
        <dbReference type="Proteomes" id="UP000233553"/>
    </source>
</evidence>
<gene>
    <name evidence="1" type="ORF">CW311_01365</name>
</gene>
<name>A0A2N0WK02_9GAMM</name>
<sequence length="92" mass="10731">MHSVPFFQHGSFEQQTINSFSAILPINSYKVQCFAKTFFMANLQYTSFLYEIAPYKVFSVITPSPRFVKHKNFPFHPINELFSTKQGNEQTN</sequence>
<evidence type="ECO:0000313" key="1">
    <source>
        <dbReference type="EMBL" id="PKF36770.1"/>
    </source>
</evidence>
<comment type="caution">
    <text evidence="1">The sequence shown here is derived from an EMBL/GenBank/DDBJ whole genome shotgun (WGS) entry which is preliminary data.</text>
</comment>
<dbReference type="AlphaFoldDB" id="A0A2N0WK02"/>
<dbReference type="EMBL" id="PISJ01000002">
    <property type="protein sequence ID" value="PKF36770.1"/>
    <property type="molecule type" value="Genomic_DNA"/>
</dbReference>
<organism evidence="1 2">
    <name type="scientific">Acinetobacter proteolyticus</name>
    <dbReference type="NCBI Taxonomy" id="1776741"/>
    <lineage>
        <taxon>Bacteria</taxon>
        <taxon>Pseudomonadati</taxon>
        <taxon>Pseudomonadota</taxon>
        <taxon>Gammaproteobacteria</taxon>
        <taxon>Moraxellales</taxon>
        <taxon>Moraxellaceae</taxon>
        <taxon>Acinetobacter</taxon>
    </lineage>
</organism>
<proteinExistence type="predicted"/>
<reference evidence="1 2" key="1">
    <citation type="submission" date="2017-12" db="EMBL/GenBank/DDBJ databases">
        <title>Draft Genome sequences of multiple microbial strains isolated from spacecraft associated surfaces.</title>
        <authorList>
            <person name="Seuylemezian A."/>
            <person name="Vaishampayan P."/>
            <person name="Venkateswaran K."/>
        </authorList>
    </citation>
    <scope>NUCLEOTIDE SEQUENCE [LARGE SCALE GENOMIC DNA]</scope>
    <source>
        <strain evidence="1 2">2P01AA</strain>
    </source>
</reference>